<feature type="transmembrane region" description="Helical" evidence="7">
    <location>
        <begin position="477"/>
        <end position="500"/>
    </location>
</feature>
<dbReference type="OrthoDB" id="9898017at2759"/>
<accession>A0A8S3RU94</accession>
<evidence type="ECO:0000256" key="6">
    <source>
        <dbReference type="SAM" id="MobiDB-lite"/>
    </source>
</evidence>
<evidence type="ECO:0000256" key="5">
    <source>
        <dbReference type="ARBA" id="ARBA00023319"/>
    </source>
</evidence>
<evidence type="ECO:0008006" key="10">
    <source>
        <dbReference type="Google" id="ProtNLM"/>
    </source>
</evidence>
<dbReference type="PANTHER" id="PTHR11640:SF164">
    <property type="entry name" value="MAM DOMAIN-CONTAINING GLYCOSYLPHOSPHATIDYLINOSITOL ANCHOR PROTEIN 1"/>
    <property type="match status" value="1"/>
</dbReference>
<feature type="region of interest" description="Disordered" evidence="6">
    <location>
        <begin position="563"/>
        <end position="638"/>
    </location>
</feature>
<feature type="compositionally biased region" description="Basic and acidic residues" evidence="6">
    <location>
        <begin position="606"/>
        <end position="616"/>
    </location>
</feature>
<dbReference type="GO" id="GO:0050839">
    <property type="term" value="F:cell adhesion molecule binding"/>
    <property type="evidence" value="ECO:0007669"/>
    <property type="project" value="TreeGrafter"/>
</dbReference>
<gene>
    <name evidence="8" type="ORF">MEDL_22627</name>
</gene>
<dbReference type="Proteomes" id="UP000683360">
    <property type="component" value="Unassembled WGS sequence"/>
</dbReference>
<evidence type="ECO:0000256" key="2">
    <source>
        <dbReference type="ARBA" id="ARBA00023136"/>
    </source>
</evidence>
<keyword evidence="5" id="KW-0393">Immunoglobulin domain</keyword>
<dbReference type="AlphaFoldDB" id="A0A8S3RU94"/>
<dbReference type="GO" id="GO:0005886">
    <property type="term" value="C:plasma membrane"/>
    <property type="evidence" value="ECO:0007669"/>
    <property type="project" value="TreeGrafter"/>
</dbReference>
<dbReference type="PANTHER" id="PTHR11640">
    <property type="entry name" value="NEPHRIN"/>
    <property type="match status" value="1"/>
</dbReference>
<keyword evidence="7" id="KW-1133">Transmembrane helix</keyword>
<keyword evidence="3" id="KW-1015">Disulfide bond</keyword>
<evidence type="ECO:0000256" key="3">
    <source>
        <dbReference type="ARBA" id="ARBA00023157"/>
    </source>
</evidence>
<comment type="caution">
    <text evidence="8">The sequence shown here is derived from an EMBL/GenBank/DDBJ whole genome shotgun (WGS) entry which is preliminary data.</text>
</comment>
<dbReference type="GO" id="GO:0005911">
    <property type="term" value="C:cell-cell junction"/>
    <property type="evidence" value="ECO:0007669"/>
    <property type="project" value="TreeGrafter"/>
</dbReference>
<sequence>MFEKICLICLFLQEQSILSDSTCSSITSYATEGSTINLTFNNEKYEYPGLRLFTRNKGERIFSSVNASKYDIKVHPPVTEFQIINVTASDKGYYWYRWRKLRGIELNITNRSCPSTSNNRICAIAGSSPKLKFRIDLHVYHGTSCTSEKKIARGVSKITIHAVIQIYNVTREDEGVYLLGSHLSDELTRLQLVKLWFINQTDLKTIVGQEGETLDIICFSDPEQYITELTLKSNGTVKAIGDNQTVSFSFIPYRTDHLTKFQCVDSNHSSIMIEVELSIRCSAVTVRYTNETIKCDCNGVPPIYSVYRLDRISKYEEIVRSVNLNNGTFVFKTDEFPYQRNGIYLCVVSNGIPGTNGKELQNSSIHVNYEGPPVFAKENRYVKIGKVRQSSVTMSFLVYSCPDVEEVFLEKLGRMRDEFDNKDGIEGYDILIESDELYIDDLQPYCITVTNRLGASEYYFAITKKEHNEINQKERTYVFTICILGVVLFSSIIVYVGVCVRRVNRRVIIHSNVNEDHTYHTYDEIGTISYGAVSNVRPSETHDNQGQTLAHQHEAYISNEVNVQSPDSNSTELNTDFPNEDLQQREVPGVQEQPMSLSMDDTASIDIKEQTSDRKSQTSNDSDSESSQTVMVGNVGDGYENPYQTVLLDRPEGNRYTQITIERNTSIVSADSDCEMQLLEHSLTKEAGYINLQF</sequence>
<keyword evidence="9" id="KW-1185">Reference proteome</keyword>
<evidence type="ECO:0000256" key="7">
    <source>
        <dbReference type="SAM" id="Phobius"/>
    </source>
</evidence>
<proteinExistence type="predicted"/>
<dbReference type="EMBL" id="CAJPWZ010001109">
    <property type="protein sequence ID" value="CAG2208416.1"/>
    <property type="molecule type" value="Genomic_DNA"/>
</dbReference>
<reference evidence="8" key="1">
    <citation type="submission" date="2021-03" db="EMBL/GenBank/DDBJ databases">
        <authorList>
            <person name="Bekaert M."/>
        </authorList>
    </citation>
    <scope>NUCLEOTIDE SEQUENCE</scope>
</reference>
<name>A0A8S3RU94_MYTED</name>
<dbReference type="InterPro" id="IPR051275">
    <property type="entry name" value="Cell_adhesion_signaling"/>
</dbReference>
<dbReference type="GO" id="GO:0098609">
    <property type="term" value="P:cell-cell adhesion"/>
    <property type="evidence" value="ECO:0007669"/>
    <property type="project" value="TreeGrafter"/>
</dbReference>
<feature type="compositionally biased region" description="Low complexity" evidence="6">
    <location>
        <begin position="617"/>
        <end position="629"/>
    </location>
</feature>
<protein>
    <recommendedName>
        <fullName evidence="10">Ig-like domain-containing protein</fullName>
    </recommendedName>
</protein>
<evidence type="ECO:0000256" key="1">
    <source>
        <dbReference type="ARBA" id="ARBA00004479"/>
    </source>
</evidence>
<evidence type="ECO:0000256" key="4">
    <source>
        <dbReference type="ARBA" id="ARBA00023180"/>
    </source>
</evidence>
<evidence type="ECO:0000313" key="8">
    <source>
        <dbReference type="EMBL" id="CAG2208416.1"/>
    </source>
</evidence>
<keyword evidence="4" id="KW-0325">Glycoprotein</keyword>
<keyword evidence="2 7" id="KW-0472">Membrane</keyword>
<keyword evidence="7" id="KW-0812">Transmembrane</keyword>
<organism evidence="8 9">
    <name type="scientific">Mytilus edulis</name>
    <name type="common">Blue mussel</name>
    <dbReference type="NCBI Taxonomy" id="6550"/>
    <lineage>
        <taxon>Eukaryota</taxon>
        <taxon>Metazoa</taxon>
        <taxon>Spiralia</taxon>
        <taxon>Lophotrochozoa</taxon>
        <taxon>Mollusca</taxon>
        <taxon>Bivalvia</taxon>
        <taxon>Autobranchia</taxon>
        <taxon>Pteriomorphia</taxon>
        <taxon>Mytilida</taxon>
        <taxon>Mytiloidea</taxon>
        <taxon>Mytilidae</taxon>
        <taxon>Mytilinae</taxon>
        <taxon>Mytilus</taxon>
    </lineage>
</organism>
<evidence type="ECO:0000313" key="9">
    <source>
        <dbReference type="Proteomes" id="UP000683360"/>
    </source>
</evidence>
<comment type="subcellular location">
    <subcellularLocation>
        <location evidence="1">Membrane</location>
        <topology evidence="1">Single-pass type I membrane protein</topology>
    </subcellularLocation>
</comment>
<feature type="compositionally biased region" description="Polar residues" evidence="6">
    <location>
        <begin position="563"/>
        <end position="577"/>
    </location>
</feature>